<dbReference type="Gene3D" id="3.30.1330.60">
    <property type="entry name" value="OmpA-like domain"/>
    <property type="match status" value="1"/>
</dbReference>
<evidence type="ECO:0000313" key="2">
    <source>
        <dbReference type="EMBL" id="SCZ48002.1"/>
    </source>
</evidence>
<dbReference type="eggNOG" id="COG2982">
    <property type="taxonomic scope" value="Bacteria"/>
</dbReference>
<dbReference type="eggNOG" id="COG2885">
    <property type="taxonomic scope" value="Bacteria"/>
</dbReference>
<dbReference type="EMBL" id="FMWB01000019">
    <property type="protein sequence ID" value="SCZ48002.1"/>
    <property type="molecule type" value="Genomic_DNA"/>
</dbReference>
<dbReference type="EMBL" id="MTLN01000003">
    <property type="protein sequence ID" value="ONN71988.1"/>
    <property type="molecule type" value="Genomic_DNA"/>
</dbReference>
<evidence type="ECO:0000313" key="4">
    <source>
        <dbReference type="Proteomes" id="UP000189310"/>
    </source>
</evidence>
<sequence>MSRIVKASLVLLVLLALYSLLGFLVGPRLALHYLNQTLTERLTQPASLQALRFNPFTLQLHAEKLLIGPAEHPVIAAEGFSADLQWDSLWRRTLHLTEVRLDQPQVDLRIAKGGQVNLAQLWRSEPAPSAAPTAAAAEPGQPFPVHIERIALVGGRLHFLDAQGAQPVEATFTPLDATLQEFRTRSGETPGQLALTATTAQGGQLTWKGSLDLLPLRSEGDLTLKGVSLAPWWPYVRNQLPLALGKGRLEASAHYRLDLSKTLQLQLSQGRLALDDVAVQAVNAEPKASFKRLAAEGIALDLQQREVSIARLRGNGLDAWGNREQDGTLDWQKLFPASDAPSSGGPGWRVRLDDAQLSDNQLHLVDRVPQEPASLYFSGLDLAVKGFDSAGSKPFDLALKTTLGDRGRITADGQLALTPLQGSFDIGIDELNLRQAQPYLSPYVRLEIRSGQLASRLKVALAPGEPLGLTVSGAAQVTQVHVLDTLHQQDFMRWQRLDVQGIAFELGKRLVIDRIDLEKPYGTLVINEDLSNNFSALLVPQPKTESKDSSPPLQIRIGGVSIRDGSADFADNSLKPGFATNIQSLEGGIGTLDTAASKPADIHLAGKVDRFAPVEIKGRLDPLDPLQQLDVTAYFRQVELTTLSPYTGKFAGYAVRKGRLDLDLQYRIDDGKLQAQNHVVLDQLELGERVDSKDAVDLPVRLAVALLKDSHGRIDLRLPVAGNLADPNFSVMPVVWQTLRNVLSRAVQAPFRMLAGLVGGHEADLSAIDFAPGSTSLSAQARGELDKLAAALRQRPQLTVEVKGHAGAASDGRALAASQLEKDFQTQYFNLLQRRGDKVPADPSQLQVPADMRAPLLEGLYRLRLQAQPPQEWDSLDDATRTARLRQAVLEAWSGNDGLLRSLAQQRAGAIKTYLVDTAKLDAQRVYLLDVSTQAQSGESPTAAQLQLGVL</sequence>
<protein>
    <submittedName>
        <fullName evidence="2">OmpA family protein</fullName>
    </submittedName>
</protein>
<organism evidence="2 3">
    <name type="scientific">Pseudomonas oryzihabitans</name>
    <dbReference type="NCBI Taxonomy" id="47885"/>
    <lineage>
        <taxon>Bacteria</taxon>
        <taxon>Pseudomonadati</taxon>
        <taxon>Pseudomonadota</taxon>
        <taxon>Gammaproteobacteria</taxon>
        <taxon>Pseudomonadales</taxon>
        <taxon>Pseudomonadaceae</taxon>
        <taxon>Pseudomonas</taxon>
    </lineage>
</organism>
<keyword evidence="4" id="KW-1185">Reference proteome</keyword>
<dbReference type="GO" id="GO:0005886">
    <property type="term" value="C:plasma membrane"/>
    <property type="evidence" value="ECO:0007669"/>
    <property type="project" value="TreeGrafter"/>
</dbReference>
<evidence type="ECO:0000313" key="3">
    <source>
        <dbReference type="Proteomes" id="UP000183046"/>
    </source>
</evidence>
<name>A0A1G5PEM7_9PSED</name>
<dbReference type="SUPFAM" id="SSF103088">
    <property type="entry name" value="OmpA-like"/>
    <property type="match status" value="1"/>
</dbReference>
<dbReference type="AlphaFoldDB" id="A0A1G5PEM7"/>
<gene>
    <name evidence="1" type="ORF">BVL52_06510</name>
    <name evidence="2" type="ORF">SAMN05216279_1194</name>
</gene>
<comment type="caution">
    <text evidence="2">The sequence shown here is derived from an EMBL/GenBank/DDBJ whole genome shotgun (WGS) entry which is preliminary data.</text>
</comment>
<dbReference type="STRING" id="237610.BJP27_10660"/>
<dbReference type="InterPro" id="IPR052894">
    <property type="entry name" value="AsmA-related"/>
</dbReference>
<dbReference type="RefSeq" id="WP_074585047.1">
    <property type="nucleotide sequence ID" value="NZ_FMWB01000019.1"/>
</dbReference>
<dbReference type="Pfam" id="PF05359">
    <property type="entry name" value="DUF748"/>
    <property type="match status" value="2"/>
</dbReference>
<reference evidence="2" key="2">
    <citation type="submission" date="2016-10" db="EMBL/GenBank/DDBJ databases">
        <authorList>
            <person name="Varghese N."/>
            <person name="Submissions S."/>
        </authorList>
    </citation>
    <scope>NUCLEOTIDE SEQUENCE</scope>
    <source>
        <strain evidence="2">DSM 15758</strain>
    </source>
</reference>
<dbReference type="PANTHER" id="PTHR30441">
    <property type="entry name" value="DUF748 DOMAIN-CONTAINING PROTEIN"/>
    <property type="match status" value="1"/>
</dbReference>
<dbReference type="InterPro" id="IPR008023">
    <property type="entry name" value="DUF748"/>
</dbReference>
<accession>A0A1G5PEM7</accession>
<evidence type="ECO:0000313" key="1">
    <source>
        <dbReference type="EMBL" id="ONN71988.1"/>
    </source>
</evidence>
<dbReference type="PANTHER" id="PTHR30441:SF8">
    <property type="entry name" value="DUF748 DOMAIN-CONTAINING PROTEIN"/>
    <property type="match status" value="1"/>
</dbReference>
<reference evidence="1 4" key="3">
    <citation type="submission" date="2017-01" db="EMBL/GenBank/DDBJ databases">
        <title>Pseudomonas psychrotolerans genome sequencing and assembly.</title>
        <authorList>
            <person name="Vyas B."/>
            <person name="Mayilraj S."/>
        </authorList>
    </citation>
    <scope>NUCLEOTIDE SEQUENCE [LARGE SCALE GENOMIC DNA]</scope>
    <source>
        <strain evidence="1 4">SDS18</strain>
    </source>
</reference>
<dbReference type="InterPro" id="IPR036737">
    <property type="entry name" value="OmpA-like_sf"/>
</dbReference>
<dbReference type="Proteomes" id="UP000183046">
    <property type="component" value="Unassembled WGS sequence"/>
</dbReference>
<proteinExistence type="predicted"/>
<reference evidence="3" key="1">
    <citation type="submission" date="2016-10" db="EMBL/GenBank/DDBJ databases">
        <authorList>
            <person name="de Groot N.N."/>
        </authorList>
    </citation>
    <scope>NUCLEOTIDE SEQUENCE [LARGE SCALE GENOMIC DNA]</scope>
    <source>
        <strain evidence="3">DSM 15758</strain>
    </source>
</reference>
<dbReference type="GO" id="GO:0090313">
    <property type="term" value="P:regulation of protein targeting to membrane"/>
    <property type="evidence" value="ECO:0007669"/>
    <property type="project" value="TreeGrafter"/>
</dbReference>
<dbReference type="Proteomes" id="UP000189310">
    <property type="component" value="Unassembled WGS sequence"/>
</dbReference>